<reference evidence="3" key="1">
    <citation type="journal article" date="2014" name="Int. J. Syst. Evol. Microbiol.">
        <title>Complete genome sequence of Corynebacterium casei LMG S-19264T (=DSM 44701T), isolated from a smear-ripened cheese.</title>
        <authorList>
            <consortium name="US DOE Joint Genome Institute (JGI-PGF)"/>
            <person name="Walter F."/>
            <person name="Albersmeier A."/>
            <person name="Kalinowski J."/>
            <person name="Ruckert C."/>
        </authorList>
    </citation>
    <scope>NUCLEOTIDE SEQUENCE</scope>
    <source>
        <strain evidence="3">JCM 3093</strain>
    </source>
</reference>
<feature type="region of interest" description="Disordered" evidence="2">
    <location>
        <begin position="315"/>
        <end position="372"/>
    </location>
</feature>
<evidence type="ECO:0000256" key="2">
    <source>
        <dbReference type="SAM" id="MobiDB-lite"/>
    </source>
</evidence>
<feature type="coiled-coil region" evidence="1">
    <location>
        <begin position="381"/>
        <end position="422"/>
    </location>
</feature>
<dbReference type="AlphaFoldDB" id="A0AA37BCS2"/>
<dbReference type="EMBL" id="BMQD01000001">
    <property type="protein sequence ID" value="GGK49163.1"/>
    <property type="molecule type" value="Genomic_DNA"/>
</dbReference>
<proteinExistence type="predicted"/>
<dbReference type="Proteomes" id="UP000627984">
    <property type="component" value="Unassembled WGS sequence"/>
</dbReference>
<feature type="compositionally biased region" description="Basic and acidic residues" evidence="2">
    <location>
        <begin position="344"/>
        <end position="361"/>
    </location>
</feature>
<gene>
    <name evidence="3" type="ORF">GCM10010126_05960</name>
</gene>
<evidence type="ECO:0000256" key="1">
    <source>
        <dbReference type="SAM" id="Coils"/>
    </source>
</evidence>
<accession>A0AA37BCS2</accession>
<protein>
    <submittedName>
        <fullName evidence="3">Uncharacterized protein</fullName>
    </submittedName>
</protein>
<reference evidence="3" key="2">
    <citation type="submission" date="2022-09" db="EMBL/GenBank/DDBJ databases">
        <authorList>
            <person name="Sun Q."/>
            <person name="Ohkuma M."/>
        </authorList>
    </citation>
    <scope>NUCLEOTIDE SEQUENCE</scope>
    <source>
        <strain evidence="3">JCM 3093</strain>
    </source>
</reference>
<sequence length="471" mass="49999">MKNHTFHGGLAHGKVRGPLTGSPGAAGPPMSAEGVQHALRVRREERDRISGDVLDLDAHTVFRLLGGSALHGETARRWADAERRAALLWTLLDAYREVLDRAERIAGSRRRLGAAELAELTGLLTGPAVRLAPEARPVERRSLLASPGERLTLDGAVAAMDAAFRDVTALVADVDAVWSAVLPGLDTAAAAAAAARGLLRGLGDGDPELDACEREIERLRGELRGDPLGSGRGQAGAVERTAATAGRLRERAERATALRRGYGAHREALGLLVGRVAEAEEEARRTRDLVLVKIASPALPALPCLAPLLRDRLTALDRPGTGPRTGGPDPAGGARGPDGGPEASEGRSEGLSEGSDRHSEDSAGGPGGEGGRRWLARAELLAGLERDAEQALRQAERAIAELRELLARRDELRGRLEAFRAKAVRLGRAEDPVLDRLHRQAYDLLRTAPCDLRRATVAVTGYRRAIEGGAP</sequence>
<feature type="region of interest" description="Disordered" evidence="2">
    <location>
        <begin position="1"/>
        <end position="33"/>
    </location>
</feature>
<feature type="region of interest" description="Disordered" evidence="2">
    <location>
        <begin position="223"/>
        <end position="246"/>
    </location>
</feature>
<name>A0AA37BCS2_9ACTN</name>
<organism evidence="3 4">
    <name type="scientific">Planomonospora parontospora</name>
    <dbReference type="NCBI Taxonomy" id="58119"/>
    <lineage>
        <taxon>Bacteria</taxon>
        <taxon>Bacillati</taxon>
        <taxon>Actinomycetota</taxon>
        <taxon>Actinomycetes</taxon>
        <taxon>Streptosporangiales</taxon>
        <taxon>Streptosporangiaceae</taxon>
        <taxon>Planomonospora</taxon>
    </lineage>
</organism>
<evidence type="ECO:0000313" key="4">
    <source>
        <dbReference type="Proteomes" id="UP000627984"/>
    </source>
</evidence>
<evidence type="ECO:0000313" key="3">
    <source>
        <dbReference type="EMBL" id="GGK49163.1"/>
    </source>
</evidence>
<keyword evidence="1" id="KW-0175">Coiled coil</keyword>
<comment type="caution">
    <text evidence="3">The sequence shown here is derived from an EMBL/GenBank/DDBJ whole genome shotgun (WGS) entry which is preliminary data.</text>
</comment>
<feature type="compositionally biased region" description="Gly residues" evidence="2">
    <location>
        <begin position="323"/>
        <end position="339"/>
    </location>
</feature>